<name>A0A0D0CGG9_9AGAM</name>
<feature type="compositionally biased region" description="Basic and acidic residues" evidence="1">
    <location>
        <begin position="255"/>
        <end position="267"/>
    </location>
</feature>
<dbReference type="Proteomes" id="UP000054538">
    <property type="component" value="Unassembled WGS sequence"/>
</dbReference>
<feature type="region of interest" description="Disordered" evidence="1">
    <location>
        <begin position="236"/>
        <end position="267"/>
    </location>
</feature>
<dbReference type="EMBL" id="KN828900">
    <property type="protein sequence ID" value="KIK74398.1"/>
    <property type="molecule type" value="Genomic_DNA"/>
</dbReference>
<keyword evidence="3" id="KW-1185">Reference proteome</keyword>
<dbReference type="HOGENOM" id="CLU_624208_0_0_1"/>
<gene>
    <name evidence="2" type="ORF">PAXRUDRAFT_175816</name>
</gene>
<reference evidence="2 3" key="1">
    <citation type="submission" date="2014-04" db="EMBL/GenBank/DDBJ databases">
        <authorList>
            <consortium name="DOE Joint Genome Institute"/>
            <person name="Kuo A."/>
            <person name="Kohler A."/>
            <person name="Jargeat P."/>
            <person name="Nagy L.G."/>
            <person name="Floudas D."/>
            <person name="Copeland A."/>
            <person name="Barry K.W."/>
            <person name="Cichocki N."/>
            <person name="Veneault-Fourrey C."/>
            <person name="LaButti K."/>
            <person name="Lindquist E.A."/>
            <person name="Lipzen A."/>
            <person name="Lundell T."/>
            <person name="Morin E."/>
            <person name="Murat C."/>
            <person name="Sun H."/>
            <person name="Tunlid A."/>
            <person name="Henrissat B."/>
            <person name="Grigoriev I.V."/>
            <person name="Hibbett D.S."/>
            <person name="Martin F."/>
            <person name="Nordberg H.P."/>
            <person name="Cantor M.N."/>
            <person name="Hua S.X."/>
        </authorList>
    </citation>
    <scope>NUCLEOTIDE SEQUENCE [LARGE SCALE GENOMIC DNA]</scope>
    <source>
        <strain evidence="2 3">Ve08.2h10</strain>
    </source>
</reference>
<dbReference type="InParanoid" id="A0A0D0CGG9"/>
<reference evidence="3" key="2">
    <citation type="submission" date="2015-01" db="EMBL/GenBank/DDBJ databases">
        <title>Evolutionary Origins and Diversification of the Mycorrhizal Mutualists.</title>
        <authorList>
            <consortium name="DOE Joint Genome Institute"/>
            <consortium name="Mycorrhizal Genomics Consortium"/>
            <person name="Kohler A."/>
            <person name="Kuo A."/>
            <person name="Nagy L.G."/>
            <person name="Floudas D."/>
            <person name="Copeland A."/>
            <person name="Barry K.W."/>
            <person name="Cichocki N."/>
            <person name="Veneault-Fourrey C."/>
            <person name="LaButti K."/>
            <person name="Lindquist E.A."/>
            <person name="Lipzen A."/>
            <person name="Lundell T."/>
            <person name="Morin E."/>
            <person name="Murat C."/>
            <person name="Riley R."/>
            <person name="Ohm R."/>
            <person name="Sun H."/>
            <person name="Tunlid A."/>
            <person name="Henrissat B."/>
            <person name="Grigoriev I.V."/>
            <person name="Hibbett D.S."/>
            <person name="Martin F."/>
        </authorList>
    </citation>
    <scope>NUCLEOTIDE SEQUENCE [LARGE SCALE GENOMIC DNA]</scope>
    <source>
        <strain evidence="3">Ve08.2h10</strain>
    </source>
</reference>
<dbReference type="AlphaFoldDB" id="A0A0D0CGG9"/>
<evidence type="ECO:0000313" key="3">
    <source>
        <dbReference type="Proteomes" id="UP000054538"/>
    </source>
</evidence>
<feature type="compositionally biased region" description="Acidic residues" evidence="1">
    <location>
        <begin position="243"/>
        <end position="254"/>
    </location>
</feature>
<feature type="non-terminal residue" evidence="2">
    <location>
        <position position="400"/>
    </location>
</feature>
<feature type="region of interest" description="Disordered" evidence="1">
    <location>
        <begin position="325"/>
        <end position="345"/>
    </location>
</feature>
<organism evidence="2 3">
    <name type="scientific">Paxillus rubicundulus Ve08.2h10</name>
    <dbReference type="NCBI Taxonomy" id="930991"/>
    <lineage>
        <taxon>Eukaryota</taxon>
        <taxon>Fungi</taxon>
        <taxon>Dikarya</taxon>
        <taxon>Basidiomycota</taxon>
        <taxon>Agaricomycotina</taxon>
        <taxon>Agaricomycetes</taxon>
        <taxon>Agaricomycetidae</taxon>
        <taxon>Boletales</taxon>
        <taxon>Paxilineae</taxon>
        <taxon>Paxillaceae</taxon>
        <taxon>Paxillus</taxon>
    </lineage>
</organism>
<evidence type="ECO:0000256" key="1">
    <source>
        <dbReference type="SAM" id="MobiDB-lite"/>
    </source>
</evidence>
<sequence length="400" mass="43248">AATVASAKLVRPCPKVIKKGVNGRGMEVSSVTQATGGDCDSGEDVKNHCDLDEVDAINSGMTRRTKKASGNSNQWLREAIEKETLFFLNITWTILNSSAAKAAMTGNIQVMDWLNVVDRVTGSQKSSAPSSLLSVSVTLQSTVNTNSSVNTRAMSARYTGPPPTPDIPDNCTGGYGDNEQLEDDSHERAAVILASLAKGKRLPKPSTQSMSIIEVTATEVTKDSAVPLLKRKEPEIEYVSSSEQEDDINISEQEDLGRQEDDNETYKPEEEVEEASQLPAWFHMAGSLCKMNATSVTITEKPSKKVKLESSKNQVHLSMSQSLSMTTPDANASTGQHFNTTSLPSSLSKDGKWRKAVITTLCLWAVSQPNVWNISKQEISDALKESGSSGFLESSLHSAM</sequence>
<protein>
    <submittedName>
        <fullName evidence="2">Uncharacterized protein</fullName>
    </submittedName>
</protein>
<proteinExistence type="predicted"/>
<accession>A0A0D0CGG9</accession>
<evidence type="ECO:0000313" key="2">
    <source>
        <dbReference type="EMBL" id="KIK74398.1"/>
    </source>
</evidence>